<organism evidence="2 3">
    <name type="scientific">Serendipita vermifera MAFF 305830</name>
    <dbReference type="NCBI Taxonomy" id="933852"/>
    <lineage>
        <taxon>Eukaryota</taxon>
        <taxon>Fungi</taxon>
        <taxon>Dikarya</taxon>
        <taxon>Basidiomycota</taxon>
        <taxon>Agaricomycotina</taxon>
        <taxon>Agaricomycetes</taxon>
        <taxon>Sebacinales</taxon>
        <taxon>Serendipitaceae</taxon>
        <taxon>Serendipita</taxon>
    </lineage>
</organism>
<evidence type="ECO:0000256" key="1">
    <source>
        <dbReference type="SAM" id="MobiDB-lite"/>
    </source>
</evidence>
<proteinExistence type="predicted"/>
<name>A0A0C3BJX7_SERVB</name>
<dbReference type="STRING" id="933852.A0A0C3BJX7"/>
<accession>A0A0C3BJX7</accession>
<dbReference type="Proteomes" id="UP000054097">
    <property type="component" value="Unassembled WGS sequence"/>
</dbReference>
<sequence length="166" mass="17101">MTMPFGASALSVLAPSASWWWQENDQALLAWDCTDRSHPQFAVVAANTNVTLLTAGIVVLVGIQNNDQCTTNITPNILPGKDYKILLTNIVNYTDIYATSEAFEVHAHGSPYPSGPTPTLSVASTAGANPTASGNSTRPNGAISQMGVSLGGVMALAGTVAAVLGA</sequence>
<reference evidence="3" key="2">
    <citation type="submission" date="2015-01" db="EMBL/GenBank/DDBJ databases">
        <title>Evolutionary Origins and Diversification of the Mycorrhizal Mutualists.</title>
        <authorList>
            <consortium name="DOE Joint Genome Institute"/>
            <consortium name="Mycorrhizal Genomics Consortium"/>
            <person name="Kohler A."/>
            <person name="Kuo A."/>
            <person name="Nagy L.G."/>
            <person name="Floudas D."/>
            <person name="Copeland A."/>
            <person name="Barry K.W."/>
            <person name="Cichocki N."/>
            <person name="Veneault-Fourrey C."/>
            <person name="LaButti K."/>
            <person name="Lindquist E.A."/>
            <person name="Lipzen A."/>
            <person name="Lundell T."/>
            <person name="Morin E."/>
            <person name="Murat C."/>
            <person name="Riley R."/>
            <person name="Ohm R."/>
            <person name="Sun H."/>
            <person name="Tunlid A."/>
            <person name="Henrissat B."/>
            <person name="Grigoriev I.V."/>
            <person name="Hibbett D.S."/>
            <person name="Martin F."/>
        </authorList>
    </citation>
    <scope>NUCLEOTIDE SEQUENCE [LARGE SCALE GENOMIC DNA]</scope>
    <source>
        <strain evidence="3">MAFF 305830</strain>
    </source>
</reference>
<reference evidence="2 3" key="1">
    <citation type="submission" date="2014-04" db="EMBL/GenBank/DDBJ databases">
        <authorList>
            <consortium name="DOE Joint Genome Institute"/>
            <person name="Kuo A."/>
            <person name="Zuccaro A."/>
            <person name="Kohler A."/>
            <person name="Nagy L.G."/>
            <person name="Floudas D."/>
            <person name="Copeland A."/>
            <person name="Barry K.W."/>
            <person name="Cichocki N."/>
            <person name="Veneault-Fourrey C."/>
            <person name="LaButti K."/>
            <person name="Lindquist E.A."/>
            <person name="Lipzen A."/>
            <person name="Lundell T."/>
            <person name="Morin E."/>
            <person name="Murat C."/>
            <person name="Sun H."/>
            <person name="Tunlid A."/>
            <person name="Henrissat B."/>
            <person name="Grigoriev I.V."/>
            <person name="Hibbett D.S."/>
            <person name="Martin F."/>
            <person name="Nordberg H.P."/>
            <person name="Cantor M.N."/>
            <person name="Hua S.X."/>
        </authorList>
    </citation>
    <scope>NUCLEOTIDE SEQUENCE [LARGE SCALE GENOMIC DNA]</scope>
    <source>
        <strain evidence="2 3">MAFF 305830</strain>
    </source>
</reference>
<feature type="compositionally biased region" description="Polar residues" evidence="1">
    <location>
        <begin position="117"/>
        <end position="140"/>
    </location>
</feature>
<evidence type="ECO:0000313" key="2">
    <source>
        <dbReference type="EMBL" id="KIM31786.1"/>
    </source>
</evidence>
<dbReference type="EMBL" id="KN824281">
    <property type="protein sequence ID" value="KIM31786.1"/>
    <property type="molecule type" value="Genomic_DNA"/>
</dbReference>
<keyword evidence="3" id="KW-1185">Reference proteome</keyword>
<protein>
    <submittedName>
        <fullName evidence="2">Uncharacterized protein</fullName>
    </submittedName>
</protein>
<feature type="region of interest" description="Disordered" evidence="1">
    <location>
        <begin position="114"/>
        <end position="140"/>
    </location>
</feature>
<dbReference type="HOGENOM" id="CLU_099094_1_0_1"/>
<dbReference type="OrthoDB" id="2576580at2759"/>
<dbReference type="AlphaFoldDB" id="A0A0C3BJX7"/>
<evidence type="ECO:0000313" key="3">
    <source>
        <dbReference type="Proteomes" id="UP000054097"/>
    </source>
</evidence>
<gene>
    <name evidence="2" type="ORF">M408DRAFT_6843</name>
</gene>